<reference evidence="1 2" key="1">
    <citation type="journal article" date="2011" name="J. Gen. Appl. Microbiol.">
        <title>Draft genome sequencing of the enigmatic yeast Saitoella complicata.</title>
        <authorList>
            <person name="Nishida H."/>
            <person name="Hamamoto M."/>
            <person name="Sugiyama J."/>
        </authorList>
    </citation>
    <scope>NUCLEOTIDE SEQUENCE [LARGE SCALE GENOMIC DNA]</scope>
    <source>
        <strain evidence="1 2">NRRL Y-17804</strain>
    </source>
</reference>
<keyword evidence="2" id="KW-1185">Reference proteome</keyword>
<proteinExistence type="predicted"/>
<evidence type="ECO:0000313" key="1">
    <source>
        <dbReference type="EMBL" id="GAO51661.1"/>
    </source>
</evidence>
<accession>A0A0E9NPQ2</accession>
<dbReference type="Proteomes" id="UP000033140">
    <property type="component" value="Unassembled WGS sequence"/>
</dbReference>
<gene>
    <name evidence="1" type="ORF">G7K_5754-t1</name>
</gene>
<sequence>MFATGDNCDNSQYPSSFRLVKYPAVRLDETSTALRNVVIPILDSRSWISRTPRHEKMKQICKLFLTSLENHGRYTHLSLFACLILTSSSCVRLATAFQYTFVCYCVLPYSCSLSHPSSRFCLHPDSRMSLYTFTAIEENNHCQIKTLVSTGTTVPIPPPYVAFISSTQLTRLSMTTDDEALVLARKSMSQAFTEGAKDGLGEA</sequence>
<dbReference type="EMBL" id="BACD03000050">
    <property type="protein sequence ID" value="GAO51661.1"/>
    <property type="molecule type" value="Genomic_DNA"/>
</dbReference>
<dbReference type="AlphaFoldDB" id="A0A0E9NPQ2"/>
<name>A0A0E9NPQ2_SAICN</name>
<organism evidence="1 2">
    <name type="scientific">Saitoella complicata (strain BCRC 22490 / CBS 7301 / JCM 7358 / NBRC 10748 / NRRL Y-17804)</name>
    <dbReference type="NCBI Taxonomy" id="698492"/>
    <lineage>
        <taxon>Eukaryota</taxon>
        <taxon>Fungi</taxon>
        <taxon>Dikarya</taxon>
        <taxon>Ascomycota</taxon>
        <taxon>Taphrinomycotina</taxon>
        <taxon>Taphrinomycotina incertae sedis</taxon>
        <taxon>Saitoella</taxon>
    </lineage>
</organism>
<comment type="caution">
    <text evidence="1">The sequence shown here is derived from an EMBL/GenBank/DDBJ whole genome shotgun (WGS) entry which is preliminary data.</text>
</comment>
<protein>
    <submittedName>
        <fullName evidence="1">Uncharacterized protein</fullName>
    </submittedName>
</protein>
<evidence type="ECO:0000313" key="2">
    <source>
        <dbReference type="Proteomes" id="UP000033140"/>
    </source>
</evidence>
<reference evidence="1 2" key="3">
    <citation type="journal article" date="2015" name="Genome Announc.">
        <title>Draft Genome Sequence of the Archiascomycetous Yeast Saitoella complicata.</title>
        <authorList>
            <person name="Yamauchi K."/>
            <person name="Kondo S."/>
            <person name="Hamamoto M."/>
            <person name="Takahashi Y."/>
            <person name="Ogura Y."/>
            <person name="Hayashi T."/>
            <person name="Nishida H."/>
        </authorList>
    </citation>
    <scope>NUCLEOTIDE SEQUENCE [LARGE SCALE GENOMIC DNA]</scope>
    <source>
        <strain evidence="1 2">NRRL Y-17804</strain>
    </source>
</reference>
<reference evidence="1 2" key="2">
    <citation type="journal article" date="2014" name="J. Gen. Appl. Microbiol.">
        <title>The early diverging ascomycetous budding yeast Saitoella complicata has three histone deacetylases belonging to the Clr6, Hos2, and Rpd3 lineages.</title>
        <authorList>
            <person name="Nishida H."/>
            <person name="Matsumoto T."/>
            <person name="Kondo S."/>
            <person name="Hamamoto M."/>
            <person name="Yoshikawa H."/>
        </authorList>
    </citation>
    <scope>NUCLEOTIDE SEQUENCE [LARGE SCALE GENOMIC DNA]</scope>
    <source>
        <strain evidence="1 2">NRRL Y-17804</strain>
    </source>
</reference>